<dbReference type="EMBL" id="AE017125">
    <property type="protein sequence ID" value="AAP78304.1"/>
    <property type="molecule type" value="Genomic_DNA"/>
</dbReference>
<dbReference type="InterPro" id="IPR050407">
    <property type="entry name" value="Geranylgeranyl_reductase"/>
</dbReference>
<dbReference type="PANTHER" id="PTHR42685:SF22">
    <property type="entry name" value="CONDITIONED MEDIUM FACTOR RECEPTOR 1"/>
    <property type="match status" value="1"/>
</dbReference>
<dbReference type="NCBIfam" id="NF008519">
    <property type="entry name" value="PRK11445.1"/>
    <property type="match status" value="1"/>
</dbReference>
<dbReference type="Proteomes" id="UP000002495">
    <property type="component" value="Chromosome"/>
</dbReference>
<protein>
    <recommendedName>
        <fullName evidence="3">FAD-binding domain-containing protein</fullName>
    </recommendedName>
</protein>
<dbReference type="PRINTS" id="PR00420">
    <property type="entry name" value="RNGMNOXGNASE"/>
</dbReference>
<organism evidence="1 2">
    <name type="scientific">Helicobacter hepaticus (strain ATCC 51449 / 3B1)</name>
    <dbReference type="NCBI Taxonomy" id="235279"/>
    <lineage>
        <taxon>Bacteria</taxon>
        <taxon>Pseudomonadati</taxon>
        <taxon>Campylobacterota</taxon>
        <taxon>Epsilonproteobacteria</taxon>
        <taxon>Campylobacterales</taxon>
        <taxon>Helicobacteraceae</taxon>
        <taxon>Helicobacter</taxon>
    </lineage>
</organism>
<dbReference type="Gene3D" id="3.50.50.60">
    <property type="entry name" value="FAD/NAD(P)-binding domain"/>
    <property type="match status" value="1"/>
</dbReference>
<dbReference type="InterPro" id="IPR036188">
    <property type="entry name" value="FAD/NAD-bd_sf"/>
</dbReference>
<accession>Q7VFG9</accession>
<dbReference type="SUPFAM" id="SSF51905">
    <property type="entry name" value="FAD/NAD(P)-binding domain"/>
    <property type="match status" value="1"/>
</dbReference>
<evidence type="ECO:0008006" key="3">
    <source>
        <dbReference type="Google" id="ProtNLM"/>
    </source>
</evidence>
<dbReference type="AlphaFoldDB" id="Q7VFG9"/>
<keyword evidence="2" id="KW-1185">Reference proteome</keyword>
<dbReference type="STRING" id="235279.HH_1707"/>
<sequence>MSVDLGEYDIAIIGLGVAGSNLAALLNLHLKVIAVDKKDIQGHCNDEHFHKPCGGLLSQGAQKAFAMQGLNLPNTLLANPQIFAINTIDWHYPYASYIQKAYINMERHRFDLWLKSLIPPHIHTFHKAYFKRIEQKQGFYTIYFTQEQDSQHISYHCNARLVIGADGAKSHIRRWLYPQLKIPSLVCIQEWFKESTNSMLSCIFDKELSPSYSWSMSKDEYFIFGGAYPHKQCKRAFATQKERLKNLGFIFGQPFKREACLVLTPTRWRDFVQGHSGVFLVGEAAGFINASTLEGISGAMNSSRILSEILNNEEFNALSRNKDIALWYKLLHRTYTKRTRFLVCKTLLRHYVRYPFMFIPLFRRFILRFGILRVRCGLKNKHIV</sequence>
<dbReference type="HOGENOM" id="CLU_024648_1_0_7"/>
<dbReference type="RefSeq" id="WP_011116546.1">
    <property type="nucleotide sequence ID" value="NC_004917.1"/>
</dbReference>
<reference evidence="1 2" key="1">
    <citation type="journal article" date="2003" name="Proc. Natl. Acad. Sci. U.S.A.">
        <title>The complete genome sequence of the carcinogenic bacterium Helicobacter hepaticus.</title>
        <authorList>
            <person name="Suerbaum S."/>
            <person name="Josenhans C."/>
            <person name="Sterzenbach T."/>
            <person name="Drescher B."/>
            <person name="Brandt P."/>
            <person name="Bell M."/>
            <person name="Droege M."/>
            <person name="Fartmann B."/>
            <person name="Fischer H.-P."/>
            <person name="Ge Z."/>
            <person name="Hoerster A."/>
            <person name="Holland R."/>
            <person name="Klein K."/>
            <person name="Koenig J."/>
            <person name="Macko L."/>
            <person name="Mendz G.L."/>
            <person name="Nyakatura G."/>
            <person name="Schauer D.B."/>
            <person name="Shen Z."/>
            <person name="Weber J."/>
            <person name="Frosch M."/>
            <person name="Fox J.G."/>
        </authorList>
    </citation>
    <scope>NUCLEOTIDE SEQUENCE [LARGE SCALE GENOMIC DNA]</scope>
    <source>
        <strain evidence="2">ATCC 51449 / 3B1</strain>
    </source>
</reference>
<evidence type="ECO:0000313" key="2">
    <source>
        <dbReference type="Proteomes" id="UP000002495"/>
    </source>
</evidence>
<dbReference type="OrthoDB" id="9799983at2"/>
<dbReference type="KEGG" id="hhe:HH_1707"/>
<proteinExistence type="predicted"/>
<name>Q7VFG9_HELHP</name>
<dbReference type="eggNOG" id="COG0644">
    <property type="taxonomic scope" value="Bacteria"/>
</dbReference>
<evidence type="ECO:0000313" key="1">
    <source>
        <dbReference type="EMBL" id="AAP78304.1"/>
    </source>
</evidence>
<gene>
    <name evidence="1" type="ordered locus">HH_1707</name>
</gene>
<dbReference type="PANTHER" id="PTHR42685">
    <property type="entry name" value="GERANYLGERANYL DIPHOSPHATE REDUCTASE"/>
    <property type="match status" value="1"/>
</dbReference>